<evidence type="ECO:0000256" key="6">
    <source>
        <dbReference type="ARBA" id="ARBA00023157"/>
    </source>
</evidence>
<keyword evidence="4" id="KW-0372">Hormone</keyword>
<feature type="signal peptide" evidence="8">
    <location>
        <begin position="1"/>
        <end position="25"/>
    </location>
</feature>
<accession>A0ABD1BQY2</accession>
<dbReference type="GO" id="GO:0005179">
    <property type="term" value="F:hormone activity"/>
    <property type="evidence" value="ECO:0007669"/>
    <property type="project" value="UniProtKB-KW"/>
</dbReference>
<evidence type="ECO:0000256" key="5">
    <source>
        <dbReference type="ARBA" id="ARBA00022729"/>
    </source>
</evidence>
<dbReference type="PANTHER" id="PTHR33136">
    <property type="entry name" value="RAPID ALKALINIZATION FACTOR-LIKE"/>
    <property type="match status" value="1"/>
</dbReference>
<keyword evidence="10" id="KW-1185">Reference proteome</keyword>
<name>A0ABD1BQY2_CARAN</name>
<dbReference type="GO" id="GO:0005576">
    <property type="term" value="C:extracellular region"/>
    <property type="evidence" value="ECO:0007669"/>
    <property type="project" value="UniProtKB-SubCell"/>
</dbReference>
<dbReference type="InterPro" id="IPR008801">
    <property type="entry name" value="RALF"/>
</dbReference>
<gene>
    <name evidence="9" type="ORF">V5N11_029251</name>
</gene>
<evidence type="ECO:0000256" key="2">
    <source>
        <dbReference type="ARBA" id="ARBA00009178"/>
    </source>
</evidence>
<feature type="chain" id="PRO_5044749085" evidence="8">
    <location>
        <begin position="26"/>
        <end position="118"/>
    </location>
</feature>
<dbReference type="GO" id="GO:0040008">
    <property type="term" value="P:regulation of growth"/>
    <property type="evidence" value="ECO:0007669"/>
    <property type="project" value="UniProtKB-ARBA"/>
</dbReference>
<keyword evidence="6" id="KW-1015">Disulfide bond</keyword>
<comment type="subcellular location">
    <subcellularLocation>
        <location evidence="1">Secreted</location>
    </subcellularLocation>
</comment>
<evidence type="ECO:0000256" key="3">
    <source>
        <dbReference type="ARBA" id="ARBA00022525"/>
    </source>
</evidence>
<keyword evidence="3" id="KW-0964">Secreted</keyword>
<dbReference type="PROSITE" id="PS51257">
    <property type="entry name" value="PROKAR_LIPOPROTEIN"/>
    <property type="match status" value="1"/>
</dbReference>
<dbReference type="AlphaFoldDB" id="A0ABD1BQY2"/>
<keyword evidence="5 8" id="KW-0732">Signal</keyword>
<feature type="region of interest" description="Disordered" evidence="7">
    <location>
        <begin position="81"/>
        <end position="108"/>
    </location>
</feature>
<evidence type="ECO:0000313" key="9">
    <source>
        <dbReference type="EMBL" id="KAL1219578.1"/>
    </source>
</evidence>
<evidence type="ECO:0000256" key="8">
    <source>
        <dbReference type="SAM" id="SignalP"/>
    </source>
</evidence>
<organism evidence="9 10">
    <name type="scientific">Cardamine amara subsp. amara</name>
    <dbReference type="NCBI Taxonomy" id="228776"/>
    <lineage>
        <taxon>Eukaryota</taxon>
        <taxon>Viridiplantae</taxon>
        <taxon>Streptophyta</taxon>
        <taxon>Embryophyta</taxon>
        <taxon>Tracheophyta</taxon>
        <taxon>Spermatophyta</taxon>
        <taxon>Magnoliopsida</taxon>
        <taxon>eudicotyledons</taxon>
        <taxon>Gunneridae</taxon>
        <taxon>Pentapetalae</taxon>
        <taxon>rosids</taxon>
        <taxon>malvids</taxon>
        <taxon>Brassicales</taxon>
        <taxon>Brassicaceae</taxon>
        <taxon>Cardamineae</taxon>
        <taxon>Cardamine</taxon>
    </lineage>
</organism>
<dbReference type="EMBL" id="JBANAX010000177">
    <property type="protein sequence ID" value="KAL1219578.1"/>
    <property type="molecule type" value="Genomic_DNA"/>
</dbReference>
<dbReference type="Pfam" id="PF05498">
    <property type="entry name" value="RALF"/>
    <property type="match status" value="1"/>
</dbReference>
<comment type="caution">
    <text evidence="9">The sequence shown here is derived from an EMBL/GenBank/DDBJ whole genome shotgun (WGS) entry which is preliminary data.</text>
</comment>
<comment type="similarity">
    <text evidence="2">Belongs to the plant rapid alkalinization factor (RALF) family.</text>
</comment>
<sequence>METKSSKIFFTITIIIACLLTHVASKASSSSSLCNGSVAECSSMVETEEITVIMESWSSQRLMLDQLDSISYNAMKGNQAACGGGNSGEPYSKKCPKTSSNPYKEGCSTHYKCRKDSP</sequence>
<protein>
    <submittedName>
        <fullName evidence="9">Protein RALF-like 32</fullName>
    </submittedName>
</protein>
<dbReference type="Proteomes" id="UP001558713">
    <property type="component" value="Unassembled WGS sequence"/>
</dbReference>
<proteinExistence type="inferred from homology"/>
<evidence type="ECO:0000256" key="4">
    <source>
        <dbReference type="ARBA" id="ARBA00022702"/>
    </source>
</evidence>
<evidence type="ECO:0000256" key="7">
    <source>
        <dbReference type="SAM" id="MobiDB-lite"/>
    </source>
</evidence>
<dbReference type="PANTHER" id="PTHR33136:SF4">
    <property type="entry name" value="PROTEIN RALF-LIKE 32"/>
    <property type="match status" value="1"/>
</dbReference>
<reference evidence="9 10" key="1">
    <citation type="submission" date="2024-04" db="EMBL/GenBank/DDBJ databases">
        <title>Genome assembly C_amara_ONT_v2.</title>
        <authorList>
            <person name="Yant L."/>
            <person name="Moore C."/>
            <person name="Slenker M."/>
        </authorList>
    </citation>
    <scope>NUCLEOTIDE SEQUENCE [LARGE SCALE GENOMIC DNA]</scope>
    <source>
        <tissue evidence="9">Leaf</tissue>
    </source>
</reference>
<evidence type="ECO:0000256" key="1">
    <source>
        <dbReference type="ARBA" id="ARBA00004613"/>
    </source>
</evidence>
<evidence type="ECO:0000313" key="10">
    <source>
        <dbReference type="Proteomes" id="UP001558713"/>
    </source>
</evidence>